<dbReference type="InterPro" id="IPR050291">
    <property type="entry name" value="CDF_Transporter"/>
</dbReference>
<organism evidence="12 13">
    <name type="scientific">Thiothrix caldifontis</name>
    <dbReference type="NCBI Taxonomy" id="525918"/>
    <lineage>
        <taxon>Bacteria</taxon>
        <taxon>Pseudomonadati</taxon>
        <taxon>Pseudomonadota</taxon>
        <taxon>Gammaproteobacteria</taxon>
        <taxon>Thiotrichales</taxon>
        <taxon>Thiotrichaceae</taxon>
        <taxon>Thiothrix</taxon>
    </lineage>
</organism>
<feature type="transmembrane region" description="Helical" evidence="9">
    <location>
        <begin position="195"/>
        <end position="213"/>
    </location>
</feature>
<dbReference type="OrthoDB" id="9806522at2"/>
<evidence type="ECO:0000259" key="10">
    <source>
        <dbReference type="Pfam" id="PF01545"/>
    </source>
</evidence>
<evidence type="ECO:0000256" key="9">
    <source>
        <dbReference type="SAM" id="Phobius"/>
    </source>
</evidence>
<feature type="transmembrane region" description="Helical" evidence="9">
    <location>
        <begin position="94"/>
        <end position="115"/>
    </location>
</feature>
<dbReference type="STRING" id="525918.SAMN05660964_02662"/>
<feature type="domain" description="Cation efflux protein transmembrane" evidence="10">
    <location>
        <begin position="27"/>
        <end position="220"/>
    </location>
</feature>
<evidence type="ECO:0000256" key="1">
    <source>
        <dbReference type="ARBA" id="ARBA00004141"/>
    </source>
</evidence>
<dbReference type="InterPro" id="IPR058533">
    <property type="entry name" value="Cation_efflux_TM"/>
</dbReference>
<dbReference type="NCBIfam" id="TIGR01297">
    <property type="entry name" value="CDF"/>
    <property type="match status" value="1"/>
</dbReference>
<dbReference type="Proteomes" id="UP000199397">
    <property type="component" value="Unassembled WGS sequence"/>
</dbReference>
<dbReference type="PANTHER" id="PTHR43840">
    <property type="entry name" value="MITOCHONDRIAL METAL TRANSPORTER 1-RELATED"/>
    <property type="match status" value="1"/>
</dbReference>
<keyword evidence="6" id="KW-0862">Zinc</keyword>
<protein>
    <submittedName>
        <fullName evidence="12">Cation diffusion facilitator family transporter</fullName>
    </submittedName>
</protein>
<dbReference type="RefSeq" id="WP_093069379.1">
    <property type="nucleotide sequence ID" value="NZ_FNQP01000016.1"/>
</dbReference>
<name>A0A1H4ENE0_9GAMM</name>
<dbReference type="InterPro" id="IPR027469">
    <property type="entry name" value="Cation_efflux_TMD_sf"/>
</dbReference>
<comment type="similarity">
    <text evidence="2">Belongs to the cation diffusion facilitator (CDF) transporter (TC 2.A.4) family. FieF subfamily.</text>
</comment>
<keyword evidence="4" id="KW-0410">Iron transport</keyword>
<evidence type="ECO:0000256" key="6">
    <source>
        <dbReference type="ARBA" id="ARBA00022906"/>
    </source>
</evidence>
<dbReference type="InterPro" id="IPR027470">
    <property type="entry name" value="Cation_efflux_CTD"/>
</dbReference>
<keyword evidence="13" id="KW-1185">Reference proteome</keyword>
<evidence type="ECO:0000256" key="5">
    <source>
        <dbReference type="ARBA" id="ARBA00022692"/>
    </source>
</evidence>
<keyword evidence="6" id="KW-0406">Ion transport</keyword>
<dbReference type="EMBL" id="FNQP01000016">
    <property type="protein sequence ID" value="SEA86456.1"/>
    <property type="molecule type" value="Genomic_DNA"/>
</dbReference>
<dbReference type="Gene3D" id="1.20.1510.10">
    <property type="entry name" value="Cation efflux protein transmembrane domain"/>
    <property type="match status" value="1"/>
</dbReference>
<dbReference type="GO" id="GO:0016020">
    <property type="term" value="C:membrane"/>
    <property type="evidence" value="ECO:0007669"/>
    <property type="project" value="UniProtKB-SubCell"/>
</dbReference>
<reference evidence="12 13" key="1">
    <citation type="submission" date="2016-10" db="EMBL/GenBank/DDBJ databases">
        <authorList>
            <person name="de Groot N.N."/>
        </authorList>
    </citation>
    <scope>NUCLEOTIDE SEQUENCE [LARGE SCALE GENOMIC DNA]</scope>
    <source>
        <strain evidence="12 13">DSM 21228</strain>
    </source>
</reference>
<keyword evidence="7 9" id="KW-1133">Transmembrane helix</keyword>
<keyword evidence="5 9" id="KW-0812">Transmembrane</keyword>
<dbReference type="SUPFAM" id="SSF161111">
    <property type="entry name" value="Cation efflux protein transmembrane domain-like"/>
    <property type="match status" value="1"/>
</dbReference>
<dbReference type="Pfam" id="PF01545">
    <property type="entry name" value="Cation_efflux"/>
    <property type="match status" value="1"/>
</dbReference>
<evidence type="ECO:0000313" key="13">
    <source>
        <dbReference type="Proteomes" id="UP000199397"/>
    </source>
</evidence>
<dbReference type="Gene3D" id="3.30.70.1350">
    <property type="entry name" value="Cation efflux protein, cytoplasmic domain"/>
    <property type="match status" value="1"/>
</dbReference>
<dbReference type="PANTHER" id="PTHR43840:SF15">
    <property type="entry name" value="MITOCHONDRIAL METAL TRANSPORTER 1-RELATED"/>
    <property type="match status" value="1"/>
</dbReference>
<dbReference type="GO" id="GO:0008324">
    <property type="term" value="F:monoatomic cation transmembrane transporter activity"/>
    <property type="evidence" value="ECO:0007669"/>
    <property type="project" value="InterPro"/>
</dbReference>
<dbReference type="Pfam" id="PF16916">
    <property type="entry name" value="ZT_dimer"/>
    <property type="match status" value="1"/>
</dbReference>
<feature type="domain" description="Cation efflux protein cytoplasmic" evidence="11">
    <location>
        <begin position="225"/>
        <end position="302"/>
    </location>
</feature>
<sequence length="387" mass="41913">MSGHHHTLADTPTEDNSRKAVTQRVAFVGMGVNLFLVITQIIGGILTHSQALVADAMHTLSDLIGDVVVLVAAHHAGKAADANHPYGHGRIETLATVILGLLLGGVAAVIFLQAWDRLTGHSPLITPEPWAMAIAALAIIGKEGLYHYTVHIAKRISSPMLKASAWHHRSDAISSVLVLLAIGGAQLGYPWLDSAAAIVVAAMIFYMAIQLILESTSELVDTGLDTQEVQEIRDFIYTINGVENVHLLRTRRMGGRVLADVHLQVDGRISVSEGHHIGETVMYRLRRQFPIISDVIIHIDPEDDETAHPCKNLPSRADLLVQLQALPAATALLPSIDALTLHYNGGKLQLEIVLTETPSVDALNAFKQASTSIPTIEEIQFFTKLVH</sequence>
<proteinExistence type="inferred from homology"/>
<feature type="transmembrane region" description="Helical" evidence="9">
    <location>
        <begin position="25"/>
        <end position="46"/>
    </location>
</feature>
<feature type="transmembrane region" description="Helical" evidence="9">
    <location>
        <begin position="52"/>
        <end position="73"/>
    </location>
</feature>
<dbReference type="GO" id="GO:0006829">
    <property type="term" value="P:zinc ion transport"/>
    <property type="evidence" value="ECO:0007669"/>
    <property type="project" value="UniProtKB-KW"/>
</dbReference>
<dbReference type="FunFam" id="1.20.1510.10:FF:000006">
    <property type="entry name" value="Divalent cation efflux transporter"/>
    <property type="match status" value="1"/>
</dbReference>
<evidence type="ECO:0000259" key="11">
    <source>
        <dbReference type="Pfam" id="PF16916"/>
    </source>
</evidence>
<keyword evidence="6" id="KW-0864">Zinc transport</keyword>
<evidence type="ECO:0000313" key="12">
    <source>
        <dbReference type="EMBL" id="SEA86456.1"/>
    </source>
</evidence>
<feature type="transmembrane region" description="Helical" evidence="9">
    <location>
        <begin position="130"/>
        <end position="150"/>
    </location>
</feature>
<dbReference type="SUPFAM" id="SSF160240">
    <property type="entry name" value="Cation efflux protein cytoplasmic domain-like"/>
    <property type="match status" value="1"/>
</dbReference>
<dbReference type="GO" id="GO:0006826">
    <property type="term" value="P:iron ion transport"/>
    <property type="evidence" value="ECO:0007669"/>
    <property type="project" value="UniProtKB-KW"/>
</dbReference>
<keyword evidence="8 9" id="KW-0472">Membrane</keyword>
<evidence type="ECO:0000256" key="8">
    <source>
        <dbReference type="ARBA" id="ARBA00023136"/>
    </source>
</evidence>
<keyword evidence="4" id="KW-0408">Iron</keyword>
<evidence type="ECO:0000256" key="7">
    <source>
        <dbReference type="ARBA" id="ARBA00022989"/>
    </source>
</evidence>
<keyword evidence="3" id="KW-0813">Transport</keyword>
<dbReference type="InterPro" id="IPR036837">
    <property type="entry name" value="Cation_efflux_CTD_sf"/>
</dbReference>
<dbReference type="AlphaFoldDB" id="A0A1H4ENE0"/>
<dbReference type="InterPro" id="IPR002524">
    <property type="entry name" value="Cation_efflux"/>
</dbReference>
<evidence type="ECO:0000256" key="3">
    <source>
        <dbReference type="ARBA" id="ARBA00022448"/>
    </source>
</evidence>
<evidence type="ECO:0000256" key="4">
    <source>
        <dbReference type="ARBA" id="ARBA00022496"/>
    </source>
</evidence>
<accession>A0A1H4ENE0</accession>
<feature type="transmembrane region" description="Helical" evidence="9">
    <location>
        <begin position="171"/>
        <end position="189"/>
    </location>
</feature>
<evidence type="ECO:0000256" key="2">
    <source>
        <dbReference type="ARBA" id="ARBA00010212"/>
    </source>
</evidence>
<comment type="subcellular location">
    <subcellularLocation>
        <location evidence="1">Membrane</location>
        <topology evidence="1">Multi-pass membrane protein</topology>
    </subcellularLocation>
</comment>
<gene>
    <name evidence="12" type="ORF">SAMN05660964_02662</name>
</gene>